<dbReference type="EMBL" id="FTPD01000044">
    <property type="protein sequence ID" value="SIT57892.1"/>
    <property type="molecule type" value="Genomic_DNA"/>
</dbReference>
<dbReference type="InterPro" id="IPR016195">
    <property type="entry name" value="Pol/histidinol_Pase-like"/>
</dbReference>
<keyword evidence="3" id="KW-1185">Reference proteome</keyword>
<feature type="signal peptide" evidence="1">
    <location>
        <begin position="1"/>
        <end position="37"/>
    </location>
</feature>
<gene>
    <name evidence="2" type="ORF">BQ8794_490012</name>
</gene>
<evidence type="ECO:0008006" key="4">
    <source>
        <dbReference type="Google" id="ProtNLM"/>
    </source>
</evidence>
<protein>
    <recommendedName>
        <fullName evidence="4">DUF3604 domain-containing protein</fullName>
    </recommendedName>
</protein>
<accession>A0A1R3VD69</accession>
<dbReference type="InterPro" id="IPR022028">
    <property type="entry name" value="DUF3604"/>
</dbReference>
<evidence type="ECO:0000313" key="2">
    <source>
        <dbReference type="EMBL" id="SIT57892.1"/>
    </source>
</evidence>
<feature type="chain" id="PRO_5010327143" description="DUF3604 domain-containing protein" evidence="1">
    <location>
        <begin position="38"/>
        <end position="650"/>
    </location>
</feature>
<reference evidence="3" key="1">
    <citation type="submission" date="2017-01" db="EMBL/GenBank/DDBJ databases">
        <authorList>
            <person name="Brunel B."/>
        </authorList>
    </citation>
    <scope>NUCLEOTIDE SEQUENCE [LARGE SCALE GENOMIC DNA]</scope>
</reference>
<dbReference type="RefSeq" id="WP_077381083.1">
    <property type="nucleotide sequence ID" value="NZ_FTPD01000044.1"/>
</dbReference>
<evidence type="ECO:0000313" key="3">
    <source>
        <dbReference type="Proteomes" id="UP000188388"/>
    </source>
</evidence>
<dbReference type="Proteomes" id="UP000188388">
    <property type="component" value="Unassembled WGS sequence"/>
</dbReference>
<dbReference type="SUPFAM" id="SSF89550">
    <property type="entry name" value="PHP domain-like"/>
    <property type="match status" value="1"/>
</dbReference>
<sequence>MRAFAFISLAGVALAASAAVSALAVAGAIALSPSALAQELNLDSGKTPVGKREYSPYLAKGYPDRVYFGDTHLHTSYSTDAGLFGTRLGPDEAYRFARGEEVTSNTGLRVRLQRPLDFLVITDHAENLGLANMIAESNPDLLRTSFGKTVYDLVKSGKGGDAYNAWGKAMTERIDPLKGNEVLTRSMWERLTTAAETYNDPGKFTAMIGYEWSASPDGNNLHRNVIFRDDKEKANQIIPFSQYDSVDPEDLWNWMASYEQRTGGKVLAIPHNGNLSLGMMFDDVTLTAKKPIDRDYATSRMRWEPIYEVTQSKGDGEAHPALSPNDEFADFETWDKGSFGPGQHTPDMLPREYAREALKRGLKYEAELGANPFKFGLVGSTDSHTALSTSTEDNFFGKIALTEPSARPERFFEVATGRFSPDPEARQYVWQGSASGMAAVWATDNTREALWDAMARKEVYATTGTRLLVRIFAGFDFVADDVQRHDFAEYGYRMGVPMGGDLSAAPEGKAPAFLIRSLRDADGANLDRIQIVKGSMDAQGDLQEKVYDVVWSGDRQPGADGKLPPVGNTVDVEQATYTNTIGAPLLAAYWRDPEFNPSERAFYYVRVLEIPTPRWTTYDAKFFGTELPPEAPTSIQDRAYTSPVWYTPAG</sequence>
<dbReference type="Pfam" id="PF12228">
    <property type="entry name" value="DUF3604"/>
    <property type="match status" value="1"/>
</dbReference>
<keyword evidence="1" id="KW-0732">Signal</keyword>
<organism evidence="2 3">
    <name type="scientific">Mesorhizobium prunaredense</name>
    <dbReference type="NCBI Taxonomy" id="1631249"/>
    <lineage>
        <taxon>Bacteria</taxon>
        <taxon>Pseudomonadati</taxon>
        <taxon>Pseudomonadota</taxon>
        <taxon>Alphaproteobacteria</taxon>
        <taxon>Hyphomicrobiales</taxon>
        <taxon>Phyllobacteriaceae</taxon>
        <taxon>Mesorhizobium</taxon>
    </lineage>
</organism>
<evidence type="ECO:0000256" key="1">
    <source>
        <dbReference type="SAM" id="SignalP"/>
    </source>
</evidence>
<dbReference type="Gene3D" id="3.20.20.140">
    <property type="entry name" value="Metal-dependent hydrolases"/>
    <property type="match status" value="1"/>
</dbReference>
<dbReference type="STRING" id="1631249.BQ8794_490012"/>
<name>A0A1R3VD69_9HYPH</name>
<proteinExistence type="predicted"/>
<dbReference type="AlphaFoldDB" id="A0A1R3VD69"/>